<dbReference type="GeneID" id="34726265"/>
<evidence type="ECO:0000256" key="6">
    <source>
        <dbReference type="ARBA" id="ARBA00022692"/>
    </source>
</evidence>
<dbReference type="AlphaFoldDB" id="A0A343KGE9"/>
<evidence type="ECO:0000256" key="13">
    <source>
        <dbReference type="SAM" id="Phobius"/>
    </source>
</evidence>
<keyword evidence="6 12" id="KW-0812">Transmembrane</keyword>
<comment type="subcellular location">
    <subcellularLocation>
        <location evidence="1 12">Mitochondrion membrane</location>
        <topology evidence="1 12">Single-pass membrane protein</topology>
    </subcellularLocation>
</comment>
<dbReference type="InterPro" id="IPR001421">
    <property type="entry name" value="ATP8_metazoa"/>
</dbReference>
<evidence type="ECO:0000256" key="4">
    <source>
        <dbReference type="ARBA" id="ARBA00022448"/>
    </source>
</evidence>
<reference evidence="14" key="1">
    <citation type="journal article" date="2017" name="Mitochondrial DNA Part B Resour">
        <title>The complete nucleotide sequence of the mitochondrial genome of Dorcadia ioffi (Siphonaptera: Vermipsyllidae).</title>
        <authorList>
            <person name="Xiang H.-T."/>
            <person name="Wen F.-Q."/>
            <person name="Wang G.-L."/>
        </authorList>
    </citation>
    <scope>NUCLEOTIDE SEQUENCE</scope>
</reference>
<keyword evidence="5 12" id="KW-0138">CF(0)</keyword>
<feature type="transmembrane region" description="Helical" evidence="13">
    <location>
        <begin position="6"/>
        <end position="25"/>
    </location>
</feature>
<evidence type="ECO:0000313" key="14">
    <source>
        <dbReference type="EMBL" id="ATF28031.1"/>
    </source>
</evidence>
<evidence type="ECO:0000256" key="12">
    <source>
        <dbReference type="RuleBase" id="RU003661"/>
    </source>
</evidence>
<dbReference type="Pfam" id="PF00895">
    <property type="entry name" value="ATP-synt_8"/>
    <property type="match status" value="1"/>
</dbReference>
<sequence>MPQMAPMLWLLLFIFFICVYLLFLIKNYYSYSIKVNQFITINKMTKKFFNWKW</sequence>
<evidence type="ECO:0000256" key="10">
    <source>
        <dbReference type="ARBA" id="ARBA00023128"/>
    </source>
</evidence>
<keyword evidence="4 12" id="KW-0813">Transport</keyword>
<evidence type="ECO:0000256" key="3">
    <source>
        <dbReference type="ARBA" id="ARBA00011291"/>
    </source>
</evidence>
<comment type="similarity">
    <text evidence="2 12">Belongs to the ATPase protein 8 family.</text>
</comment>
<evidence type="ECO:0000256" key="9">
    <source>
        <dbReference type="ARBA" id="ARBA00023065"/>
    </source>
</evidence>
<keyword evidence="8 13" id="KW-1133">Transmembrane helix</keyword>
<name>A0A343KGE9_9NEOP</name>
<evidence type="ECO:0000256" key="8">
    <source>
        <dbReference type="ARBA" id="ARBA00022989"/>
    </source>
</evidence>
<keyword evidence="9 12" id="KW-0406">Ion transport</keyword>
<evidence type="ECO:0000256" key="5">
    <source>
        <dbReference type="ARBA" id="ARBA00022547"/>
    </source>
</evidence>
<keyword evidence="11 13" id="KW-0472">Membrane</keyword>
<reference evidence="14" key="2">
    <citation type="submission" date="2017-05" db="EMBL/GenBank/DDBJ databases">
        <authorList>
            <person name="Song R."/>
            <person name="Chenine A.L."/>
            <person name="Ruprecht R.M."/>
        </authorList>
    </citation>
    <scope>NUCLEOTIDE SEQUENCE</scope>
</reference>
<evidence type="ECO:0000256" key="11">
    <source>
        <dbReference type="ARBA" id="ARBA00023136"/>
    </source>
</evidence>
<gene>
    <name evidence="14" type="primary">atp8</name>
</gene>
<accession>A0A343KGE9</accession>
<geneLocation type="mitochondrion" evidence="14"/>
<comment type="subunit">
    <text evidence="3">F-type ATPases have 2 components, CF(1) - the catalytic core - and CF(0) - the membrane proton channel.</text>
</comment>
<keyword evidence="10 12" id="KW-0496">Mitochondrion</keyword>
<dbReference type="GO" id="GO:0015078">
    <property type="term" value="F:proton transmembrane transporter activity"/>
    <property type="evidence" value="ECO:0007669"/>
    <property type="project" value="InterPro"/>
</dbReference>
<dbReference type="EMBL" id="MF124314">
    <property type="protein sequence ID" value="ATF28031.1"/>
    <property type="molecule type" value="Genomic_DNA"/>
</dbReference>
<evidence type="ECO:0000256" key="2">
    <source>
        <dbReference type="ARBA" id="ARBA00008892"/>
    </source>
</evidence>
<evidence type="ECO:0000256" key="1">
    <source>
        <dbReference type="ARBA" id="ARBA00004304"/>
    </source>
</evidence>
<protein>
    <recommendedName>
        <fullName evidence="12">ATP synthase complex subunit 8</fullName>
    </recommendedName>
</protein>
<organism evidence="14">
    <name type="scientific">Dorcadia ioffi</name>
    <dbReference type="NCBI Taxonomy" id="2040515"/>
    <lineage>
        <taxon>Eukaryota</taxon>
        <taxon>Metazoa</taxon>
        <taxon>Ecdysozoa</taxon>
        <taxon>Arthropoda</taxon>
        <taxon>Hexapoda</taxon>
        <taxon>Insecta</taxon>
        <taxon>Pterygota</taxon>
        <taxon>Neoptera</taxon>
        <taxon>Endopterygota</taxon>
        <taxon>Siphonaptera</taxon>
        <taxon>Vermipsyllidae</taxon>
        <taxon>Dorcadia</taxon>
    </lineage>
</organism>
<keyword evidence="7 12" id="KW-0375">Hydrogen ion transport</keyword>
<proteinExistence type="inferred from homology"/>
<dbReference type="GO" id="GO:0031966">
    <property type="term" value="C:mitochondrial membrane"/>
    <property type="evidence" value="ECO:0007669"/>
    <property type="project" value="UniProtKB-SubCell"/>
</dbReference>
<evidence type="ECO:0000256" key="7">
    <source>
        <dbReference type="ARBA" id="ARBA00022781"/>
    </source>
</evidence>
<dbReference type="GO" id="GO:0015986">
    <property type="term" value="P:proton motive force-driven ATP synthesis"/>
    <property type="evidence" value="ECO:0007669"/>
    <property type="project" value="InterPro"/>
</dbReference>
<dbReference type="RefSeq" id="YP_009434622.1">
    <property type="nucleotide sequence ID" value="NC_036066.1"/>
</dbReference>
<dbReference type="GO" id="GO:0045259">
    <property type="term" value="C:proton-transporting ATP synthase complex"/>
    <property type="evidence" value="ECO:0007669"/>
    <property type="project" value="UniProtKB-KW"/>
</dbReference>